<reference evidence="1" key="1">
    <citation type="journal article" date="2018" name="DNA Res.">
        <title>Multiple hybrid de novo genome assembly of finger millet, an orphan allotetraploid crop.</title>
        <authorList>
            <person name="Hatakeyama M."/>
            <person name="Aluri S."/>
            <person name="Balachadran M.T."/>
            <person name="Sivarajan S.R."/>
            <person name="Patrignani A."/>
            <person name="Gruter S."/>
            <person name="Poveda L."/>
            <person name="Shimizu-Inatsugi R."/>
            <person name="Baeten J."/>
            <person name="Francoijs K.J."/>
            <person name="Nataraja K.N."/>
            <person name="Reddy Y.A.N."/>
            <person name="Phadnis S."/>
            <person name="Ravikumar R.L."/>
            <person name="Schlapbach R."/>
            <person name="Sreeman S.M."/>
            <person name="Shimizu K.K."/>
        </authorList>
    </citation>
    <scope>NUCLEOTIDE SEQUENCE</scope>
</reference>
<dbReference type="EMBL" id="BQKI01000003">
    <property type="protein sequence ID" value="GJM90560.1"/>
    <property type="molecule type" value="Genomic_DNA"/>
</dbReference>
<proteinExistence type="predicted"/>
<accession>A0AAV5BY37</accession>
<organism evidence="1 2">
    <name type="scientific">Eleusine coracana subsp. coracana</name>
    <dbReference type="NCBI Taxonomy" id="191504"/>
    <lineage>
        <taxon>Eukaryota</taxon>
        <taxon>Viridiplantae</taxon>
        <taxon>Streptophyta</taxon>
        <taxon>Embryophyta</taxon>
        <taxon>Tracheophyta</taxon>
        <taxon>Spermatophyta</taxon>
        <taxon>Magnoliopsida</taxon>
        <taxon>Liliopsida</taxon>
        <taxon>Poales</taxon>
        <taxon>Poaceae</taxon>
        <taxon>PACMAD clade</taxon>
        <taxon>Chloridoideae</taxon>
        <taxon>Cynodonteae</taxon>
        <taxon>Eleusininae</taxon>
        <taxon>Eleusine</taxon>
    </lineage>
</organism>
<reference evidence="1" key="2">
    <citation type="submission" date="2021-12" db="EMBL/GenBank/DDBJ databases">
        <title>Resequencing data analysis of finger millet.</title>
        <authorList>
            <person name="Hatakeyama M."/>
            <person name="Aluri S."/>
            <person name="Balachadran M.T."/>
            <person name="Sivarajan S.R."/>
            <person name="Poveda L."/>
            <person name="Shimizu-Inatsugi R."/>
            <person name="Schlapbach R."/>
            <person name="Sreeman S.M."/>
            <person name="Shimizu K.K."/>
        </authorList>
    </citation>
    <scope>NUCLEOTIDE SEQUENCE</scope>
</reference>
<gene>
    <name evidence="1" type="primary">ga06851</name>
    <name evidence="1" type="ORF">PR202_ga06851</name>
</gene>
<dbReference type="AlphaFoldDB" id="A0AAV5BY37"/>
<protein>
    <submittedName>
        <fullName evidence="1">Uncharacterized protein</fullName>
    </submittedName>
</protein>
<name>A0AAV5BY37_ELECO</name>
<dbReference type="Proteomes" id="UP001054889">
    <property type="component" value="Unassembled WGS sequence"/>
</dbReference>
<evidence type="ECO:0000313" key="1">
    <source>
        <dbReference type="EMBL" id="GJM90560.1"/>
    </source>
</evidence>
<comment type="caution">
    <text evidence="1">The sequence shown here is derived from an EMBL/GenBank/DDBJ whole genome shotgun (WGS) entry which is preliminary data.</text>
</comment>
<keyword evidence="2" id="KW-1185">Reference proteome</keyword>
<dbReference type="PANTHER" id="PTHR19851:SF7">
    <property type="entry name" value="F-BOX DOMAIN-CONTAINING PROTEIN"/>
    <property type="match status" value="1"/>
</dbReference>
<dbReference type="PANTHER" id="PTHR19851">
    <property type="entry name" value="OS02G0203500 PROTEIN"/>
    <property type="match status" value="1"/>
</dbReference>
<sequence length="93" mass="10209">MDVVQVLASATQLVSAMVSVVGALEQAASDLAEAPRRLQVLEEFVSNLDALTQQSRQRHAHKMHGPQLERQFQSLDRLLGQLHANIAKARADP</sequence>
<evidence type="ECO:0000313" key="2">
    <source>
        <dbReference type="Proteomes" id="UP001054889"/>
    </source>
</evidence>